<organism evidence="1 2">
    <name type="scientific">Eubacterium barkeri</name>
    <name type="common">Clostridium barkeri</name>
    <dbReference type="NCBI Taxonomy" id="1528"/>
    <lineage>
        <taxon>Bacteria</taxon>
        <taxon>Bacillati</taxon>
        <taxon>Bacillota</taxon>
        <taxon>Clostridia</taxon>
        <taxon>Eubacteriales</taxon>
        <taxon>Eubacteriaceae</taxon>
        <taxon>Eubacterium</taxon>
    </lineage>
</organism>
<dbReference type="RefSeq" id="WP_176770763.1">
    <property type="nucleotide sequence ID" value="NZ_FNOU01000001.1"/>
</dbReference>
<dbReference type="STRING" id="1528.SAMN04488579_10151"/>
<gene>
    <name evidence="1" type="ORF">SAMN04488579_10151</name>
</gene>
<name>A0A1H3AJG9_EUBBA</name>
<evidence type="ECO:0000313" key="1">
    <source>
        <dbReference type="EMBL" id="SDX29304.1"/>
    </source>
</evidence>
<accession>A0A1H3AJG9</accession>
<reference evidence="2" key="1">
    <citation type="submission" date="2016-10" db="EMBL/GenBank/DDBJ databases">
        <authorList>
            <person name="Varghese N."/>
            <person name="Submissions S."/>
        </authorList>
    </citation>
    <scope>NUCLEOTIDE SEQUENCE [LARGE SCALE GENOMIC DNA]</scope>
    <source>
        <strain evidence="2">VPI 5359</strain>
    </source>
</reference>
<dbReference type="AlphaFoldDB" id="A0A1H3AJG9"/>
<dbReference type="Proteomes" id="UP000199652">
    <property type="component" value="Unassembled WGS sequence"/>
</dbReference>
<sequence length="52" mass="5689">MKRFRLNTALLLILLGLFLGLCGFSITSTYCAWDQLTATATGTFTFPAETTP</sequence>
<proteinExistence type="predicted"/>
<evidence type="ECO:0000313" key="2">
    <source>
        <dbReference type="Proteomes" id="UP000199652"/>
    </source>
</evidence>
<protein>
    <submittedName>
        <fullName evidence="1">Uncharacterized protein</fullName>
    </submittedName>
</protein>
<dbReference type="EMBL" id="FNOU01000001">
    <property type="protein sequence ID" value="SDX29304.1"/>
    <property type="molecule type" value="Genomic_DNA"/>
</dbReference>
<keyword evidence="2" id="KW-1185">Reference proteome</keyword>